<dbReference type="EMBL" id="QEAQ01000062">
    <property type="protein sequence ID" value="TPX56910.1"/>
    <property type="molecule type" value="Genomic_DNA"/>
</dbReference>
<dbReference type="Gene3D" id="3.40.30.10">
    <property type="entry name" value="Glutaredoxin"/>
    <property type="match status" value="1"/>
</dbReference>
<accession>A0A507E1E9</accession>
<evidence type="ECO:0000259" key="9">
    <source>
        <dbReference type="PROSITE" id="PS51352"/>
    </source>
</evidence>
<comment type="caution">
    <text evidence="10">The sequence shown here is derived from an EMBL/GenBank/DDBJ whole genome shotgun (WGS) entry which is preliminary data.</text>
</comment>
<feature type="site" description="Contributes to redox potential value" evidence="7">
    <location>
        <position position="31"/>
    </location>
</feature>
<dbReference type="CDD" id="cd02947">
    <property type="entry name" value="TRX_family"/>
    <property type="match status" value="1"/>
</dbReference>
<dbReference type="PRINTS" id="PR00421">
    <property type="entry name" value="THIOREDOXIN"/>
</dbReference>
<reference evidence="10 11" key="1">
    <citation type="journal article" date="2019" name="Sci. Rep.">
        <title>Comparative genomics of chytrid fungi reveal insights into the obligate biotrophic and pathogenic lifestyle of Synchytrium endobioticum.</title>
        <authorList>
            <person name="van de Vossenberg B.T.L.H."/>
            <person name="Warris S."/>
            <person name="Nguyen H.D.T."/>
            <person name="van Gent-Pelzer M.P.E."/>
            <person name="Joly D.L."/>
            <person name="van de Geest H.C."/>
            <person name="Bonants P.J.M."/>
            <person name="Smith D.S."/>
            <person name="Levesque C.A."/>
            <person name="van der Lee T.A.J."/>
        </authorList>
    </citation>
    <scope>NUCLEOTIDE SEQUENCE [LARGE SCALE GENOMIC DNA]</scope>
    <source>
        <strain evidence="10 11">CBS 809.83</strain>
    </source>
</reference>
<dbReference type="STRING" id="109895.A0A507E1E9"/>
<feature type="active site" description="Nucleophile" evidence="7">
    <location>
        <position position="33"/>
    </location>
</feature>
<evidence type="ECO:0000256" key="8">
    <source>
        <dbReference type="PIRSR" id="PIRSR000077-4"/>
    </source>
</evidence>
<dbReference type="PROSITE" id="PS51352">
    <property type="entry name" value="THIOREDOXIN_2"/>
    <property type="match status" value="1"/>
</dbReference>
<evidence type="ECO:0000256" key="4">
    <source>
        <dbReference type="ARBA" id="ARBA00023157"/>
    </source>
</evidence>
<keyword evidence="11" id="KW-1185">Reference proteome</keyword>
<evidence type="ECO:0000256" key="3">
    <source>
        <dbReference type="ARBA" id="ARBA00022982"/>
    </source>
</evidence>
<evidence type="ECO:0000256" key="1">
    <source>
        <dbReference type="ARBA" id="ARBA00008987"/>
    </source>
</evidence>
<keyword evidence="2" id="KW-0813">Transport</keyword>
<feature type="site" description="Deprotonates C-terminal active site Cys" evidence="7">
    <location>
        <position position="24"/>
    </location>
</feature>
<dbReference type="NCBIfam" id="TIGR01068">
    <property type="entry name" value="thioredoxin"/>
    <property type="match status" value="1"/>
</dbReference>
<organism evidence="10 11">
    <name type="scientific">Powellomyces hirtus</name>
    <dbReference type="NCBI Taxonomy" id="109895"/>
    <lineage>
        <taxon>Eukaryota</taxon>
        <taxon>Fungi</taxon>
        <taxon>Fungi incertae sedis</taxon>
        <taxon>Chytridiomycota</taxon>
        <taxon>Chytridiomycota incertae sedis</taxon>
        <taxon>Chytridiomycetes</taxon>
        <taxon>Spizellomycetales</taxon>
        <taxon>Powellomycetaceae</taxon>
        <taxon>Powellomyces</taxon>
    </lineage>
</organism>
<dbReference type="InterPro" id="IPR017937">
    <property type="entry name" value="Thioredoxin_CS"/>
</dbReference>
<feature type="disulfide bond" description="Redox-active" evidence="8">
    <location>
        <begin position="30"/>
        <end position="33"/>
    </location>
</feature>
<dbReference type="Pfam" id="PF00085">
    <property type="entry name" value="Thioredoxin"/>
    <property type="match status" value="1"/>
</dbReference>
<dbReference type="GO" id="GO:0045454">
    <property type="term" value="P:cell redox homeostasis"/>
    <property type="evidence" value="ECO:0007669"/>
    <property type="project" value="UniProtKB-ARBA"/>
</dbReference>
<dbReference type="PROSITE" id="PS00194">
    <property type="entry name" value="THIOREDOXIN_1"/>
    <property type="match status" value="1"/>
</dbReference>
<gene>
    <name evidence="10" type="ORF">PhCBS80983_g04204</name>
</gene>
<feature type="active site" description="Nucleophile" evidence="7">
    <location>
        <position position="30"/>
    </location>
</feature>
<evidence type="ECO:0000256" key="2">
    <source>
        <dbReference type="ARBA" id="ARBA00022448"/>
    </source>
</evidence>
<dbReference type="InterPro" id="IPR036249">
    <property type="entry name" value="Thioredoxin-like_sf"/>
</dbReference>
<dbReference type="PIRSF" id="PIRSF000077">
    <property type="entry name" value="Thioredoxin"/>
    <property type="match status" value="1"/>
</dbReference>
<keyword evidence="4 8" id="KW-1015">Disulfide bond</keyword>
<dbReference type="GO" id="GO:0015035">
    <property type="term" value="F:protein-disulfide reductase activity"/>
    <property type="evidence" value="ECO:0007669"/>
    <property type="project" value="InterPro"/>
</dbReference>
<keyword evidence="3" id="KW-0249">Electron transport</keyword>
<dbReference type="FunFam" id="3.40.30.10:FF:000104">
    <property type="entry name" value="Thioredoxin"/>
    <property type="match status" value="1"/>
</dbReference>
<feature type="site" description="Contributes to redox potential value" evidence="7">
    <location>
        <position position="32"/>
    </location>
</feature>
<dbReference type="Proteomes" id="UP000318582">
    <property type="component" value="Unassembled WGS sequence"/>
</dbReference>
<sequence>MVKIVATAEEFNSIIKNNQVVIVDFHATWCGPCKMIAPKFEEFSKKYDKAVFIKIDVDEVPDVAEQAGVSSMPTFLIYKNGEKIAEVVGANPTKLETEIKKYAL</sequence>
<evidence type="ECO:0000313" key="10">
    <source>
        <dbReference type="EMBL" id="TPX56910.1"/>
    </source>
</evidence>
<dbReference type="InterPro" id="IPR005746">
    <property type="entry name" value="Thioredoxin"/>
</dbReference>
<dbReference type="SUPFAM" id="SSF52833">
    <property type="entry name" value="Thioredoxin-like"/>
    <property type="match status" value="1"/>
</dbReference>
<dbReference type="AlphaFoldDB" id="A0A507E1E9"/>
<protein>
    <recommendedName>
        <fullName evidence="6">Thioredoxin</fullName>
    </recommendedName>
</protein>
<evidence type="ECO:0000256" key="7">
    <source>
        <dbReference type="PIRSR" id="PIRSR000077-1"/>
    </source>
</evidence>
<name>A0A507E1E9_9FUNG</name>
<feature type="domain" description="Thioredoxin" evidence="9">
    <location>
        <begin position="1"/>
        <end position="104"/>
    </location>
</feature>
<evidence type="ECO:0000256" key="6">
    <source>
        <dbReference type="PIRNR" id="PIRNR000077"/>
    </source>
</evidence>
<comment type="similarity">
    <text evidence="1 6">Belongs to the thioredoxin family.</text>
</comment>
<evidence type="ECO:0000313" key="11">
    <source>
        <dbReference type="Proteomes" id="UP000318582"/>
    </source>
</evidence>
<dbReference type="InterPro" id="IPR013766">
    <property type="entry name" value="Thioredoxin_domain"/>
</dbReference>
<dbReference type="PANTHER" id="PTHR46115">
    <property type="entry name" value="THIOREDOXIN-LIKE PROTEIN 1"/>
    <property type="match status" value="1"/>
</dbReference>
<keyword evidence="5 8" id="KW-0676">Redox-active center</keyword>
<evidence type="ECO:0000256" key="5">
    <source>
        <dbReference type="ARBA" id="ARBA00023284"/>
    </source>
</evidence>
<proteinExistence type="inferred from homology"/>